<dbReference type="PANTHER" id="PTHR24148:SF64">
    <property type="entry name" value="HETEROKARYON INCOMPATIBILITY DOMAIN-CONTAINING PROTEIN"/>
    <property type="match status" value="1"/>
</dbReference>
<evidence type="ECO:0000313" key="4">
    <source>
        <dbReference type="Proteomes" id="UP000800096"/>
    </source>
</evidence>
<dbReference type="InterPro" id="IPR052895">
    <property type="entry name" value="HetReg/Transcr_Mod"/>
</dbReference>
<keyword evidence="4" id="KW-1185">Reference proteome</keyword>
<dbReference type="Pfam" id="PF06985">
    <property type="entry name" value="HET"/>
    <property type="match status" value="1"/>
</dbReference>
<dbReference type="EMBL" id="ML979132">
    <property type="protein sequence ID" value="KAF1921571.1"/>
    <property type="molecule type" value="Genomic_DNA"/>
</dbReference>
<feature type="signal peptide" evidence="1">
    <location>
        <begin position="1"/>
        <end position="20"/>
    </location>
</feature>
<dbReference type="OrthoDB" id="4850726at2759"/>
<accession>A0A6A5R0I8</accession>
<keyword evidence="1" id="KW-0732">Signal</keyword>
<sequence>MSSILKVSSLSLLVATFAHAIATFDFKTTKHEKRSLVERGGVVYKVFEHAATEARIEFAVDFGICERTPRVKQYSGYVSVDEKLLMNGVPEYEALSYAWGSADEPSVVQVGTSEQALLPITRNLDIALRHLRHVKQSQMIWIDALCIDQASTDEKNHQVAAMGEIYSNAECVTIWLGTEQDRSDEAFDLIKHVADTIEVNYQMLTMTPSENCHELERHFANPRHVLPYQDGELDLVHQIYDRPYFKRVWIRQELALATRAVVRCGKKIIEFSDFRKAVTCFMIKSFKVNGLSDGLLAAFNKTRLQIYYMCTVVANCCTWKQLRLYLGDAQCQDPRDRIYAMLALLRDSERRLGFKPDYSTTTEDLYTDVARSVIIQNQSLGLLDSCDLTSRALNVPSWAPDWTSPPPLSTLNIQWSACAWITSEIRIVDNRRLRVAGIPVSPVKEIIAANLGLNSSTEEGCQSLVNILRRLKPTAEELSARCGTSRAWVQMLCSIIASFRYAESSRPPNPLLPRFEQFVDLVETICFTDITTTELRQRKDLRLNKILPIFRHAWLGFTFFKCYDAYIGLAFPGVQKGDLVSVLFNSQYPVLLRSCPGPLLDGPKAWEVVSVAMVADLMEGEAIYGCNALSHRQAVRCEKEVFDMSGLIDSQQLGMYNYETGELSQEPAEILEEMGIKVESYQDYPHRLEVLPETLRAAGVRMREFLLV</sequence>
<evidence type="ECO:0000313" key="3">
    <source>
        <dbReference type="EMBL" id="KAF1921571.1"/>
    </source>
</evidence>
<gene>
    <name evidence="3" type="ORF">BDU57DRAFT_535219</name>
</gene>
<evidence type="ECO:0000256" key="1">
    <source>
        <dbReference type="SAM" id="SignalP"/>
    </source>
</evidence>
<feature type="chain" id="PRO_5025521451" evidence="1">
    <location>
        <begin position="21"/>
        <end position="708"/>
    </location>
</feature>
<dbReference type="InterPro" id="IPR010730">
    <property type="entry name" value="HET"/>
</dbReference>
<protein>
    <submittedName>
        <fullName evidence="3">Heterokaryon incompatibility protein-domain-containing protein</fullName>
    </submittedName>
</protein>
<organism evidence="3 4">
    <name type="scientific">Ampelomyces quisqualis</name>
    <name type="common">Powdery mildew agent</name>
    <dbReference type="NCBI Taxonomy" id="50730"/>
    <lineage>
        <taxon>Eukaryota</taxon>
        <taxon>Fungi</taxon>
        <taxon>Dikarya</taxon>
        <taxon>Ascomycota</taxon>
        <taxon>Pezizomycotina</taxon>
        <taxon>Dothideomycetes</taxon>
        <taxon>Pleosporomycetidae</taxon>
        <taxon>Pleosporales</taxon>
        <taxon>Pleosporineae</taxon>
        <taxon>Phaeosphaeriaceae</taxon>
        <taxon>Ampelomyces</taxon>
    </lineage>
</organism>
<dbReference type="AlphaFoldDB" id="A0A6A5R0I8"/>
<dbReference type="Proteomes" id="UP000800096">
    <property type="component" value="Unassembled WGS sequence"/>
</dbReference>
<dbReference type="PANTHER" id="PTHR24148">
    <property type="entry name" value="ANKYRIN REPEAT DOMAIN-CONTAINING PROTEIN 39 HOMOLOG-RELATED"/>
    <property type="match status" value="1"/>
</dbReference>
<evidence type="ECO:0000259" key="2">
    <source>
        <dbReference type="Pfam" id="PF06985"/>
    </source>
</evidence>
<reference evidence="3" key="1">
    <citation type="journal article" date="2020" name="Stud. Mycol.">
        <title>101 Dothideomycetes genomes: a test case for predicting lifestyles and emergence of pathogens.</title>
        <authorList>
            <person name="Haridas S."/>
            <person name="Albert R."/>
            <person name="Binder M."/>
            <person name="Bloem J."/>
            <person name="Labutti K."/>
            <person name="Salamov A."/>
            <person name="Andreopoulos B."/>
            <person name="Baker S."/>
            <person name="Barry K."/>
            <person name="Bills G."/>
            <person name="Bluhm B."/>
            <person name="Cannon C."/>
            <person name="Castanera R."/>
            <person name="Culley D."/>
            <person name="Daum C."/>
            <person name="Ezra D."/>
            <person name="Gonzalez J."/>
            <person name="Henrissat B."/>
            <person name="Kuo A."/>
            <person name="Liang C."/>
            <person name="Lipzen A."/>
            <person name="Lutzoni F."/>
            <person name="Magnuson J."/>
            <person name="Mondo S."/>
            <person name="Nolan M."/>
            <person name="Ohm R."/>
            <person name="Pangilinan J."/>
            <person name="Park H.-J."/>
            <person name="Ramirez L."/>
            <person name="Alfaro M."/>
            <person name="Sun H."/>
            <person name="Tritt A."/>
            <person name="Yoshinaga Y."/>
            <person name="Zwiers L.-H."/>
            <person name="Turgeon B."/>
            <person name="Goodwin S."/>
            <person name="Spatafora J."/>
            <person name="Crous P."/>
            <person name="Grigoriev I."/>
        </authorList>
    </citation>
    <scope>NUCLEOTIDE SEQUENCE</scope>
    <source>
        <strain evidence="3">HMLAC05119</strain>
    </source>
</reference>
<proteinExistence type="predicted"/>
<name>A0A6A5R0I8_AMPQU</name>
<feature type="domain" description="Heterokaryon incompatibility" evidence="2">
    <location>
        <begin position="92"/>
        <end position="253"/>
    </location>
</feature>